<reference evidence="1" key="2">
    <citation type="journal article" date="2021" name="PeerJ">
        <title>Extensive microbial diversity within the chicken gut microbiome revealed by metagenomics and culture.</title>
        <authorList>
            <person name="Gilroy R."/>
            <person name="Ravi A."/>
            <person name="Getino M."/>
            <person name="Pursley I."/>
            <person name="Horton D.L."/>
            <person name="Alikhan N.F."/>
            <person name="Baker D."/>
            <person name="Gharbi K."/>
            <person name="Hall N."/>
            <person name="Watson M."/>
            <person name="Adriaenssens E.M."/>
            <person name="Foster-Nyarko E."/>
            <person name="Jarju S."/>
            <person name="Secka A."/>
            <person name="Antonio M."/>
            <person name="Oren A."/>
            <person name="Chaudhuri R.R."/>
            <person name="La Ragione R."/>
            <person name="Hildebrand F."/>
            <person name="Pallen M.J."/>
        </authorList>
    </citation>
    <scope>NUCLEOTIDE SEQUENCE</scope>
    <source>
        <strain evidence="1">ChiSxjej2B14-8506</strain>
    </source>
</reference>
<dbReference type="Pfam" id="PF04074">
    <property type="entry name" value="DUF386"/>
    <property type="match status" value="1"/>
</dbReference>
<evidence type="ECO:0000313" key="1">
    <source>
        <dbReference type="EMBL" id="HIU47284.1"/>
    </source>
</evidence>
<protein>
    <submittedName>
        <fullName evidence="1">YhcH/YjgK/YiaL family protein</fullName>
    </submittedName>
</protein>
<evidence type="ECO:0000313" key="2">
    <source>
        <dbReference type="Proteomes" id="UP000824123"/>
    </source>
</evidence>
<dbReference type="Proteomes" id="UP000824123">
    <property type="component" value="Unassembled WGS sequence"/>
</dbReference>
<dbReference type="EMBL" id="DVNK01000051">
    <property type="protein sequence ID" value="HIU47284.1"/>
    <property type="molecule type" value="Genomic_DNA"/>
</dbReference>
<organism evidence="1 2">
    <name type="scientific">Candidatus Fimadaptatus faecigallinarum</name>
    <dbReference type="NCBI Taxonomy" id="2840814"/>
    <lineage>
        <taxon>Bacteria</taxon>
        <taxon>Bacillati</taxon>
        <taxon>Bacillota</taxon>
        <taxon>Clostridia</taxon>
        <taxon>Eubacteriales</taxon>
        <taxon>Candidatus Fimadaptatus</taxon>
    </lineage>
</organism>
<dbReference type="PANTHER" id="PTHR34986">
    <property type="entry name" value="EVOLVED BETA-GALACTOSIDASE SUBUNIT BETA"/>
    <property type="match status" value="1"/>
</dbReference>
<name>A0A9D1S4T2_9FIRM</name>
<proteinExistence type="predicted"/>
<gene>
    <name evidence="1" type="ORF">IAC59_08525</name>
</gene>
<dbReference type="InterPro" id="IPR004375">
    <property type="entry name" value="NanQ/TabA/YiaL"/>
</dbReference>
<dbReference type="PANTHER" id="PTHR34986:SF1">
    <property type="entry name" value="PROTEIN YIAL"/>
    <property type="match status" value="1"/>
</dbReference>
<dbReference type="NCBIfam" id="TIGR00022">
    <property type="entry name" value="YhcH/YjgK/YiaL family protein"/>
    <property type="match status" value="1"/>
</dbReference>
<dbReference type="GO" id="GO:0005829">
    <property type="term" value="C:cytosol"/>
    <property type="evidence" value="ECO:0007669"/>
    <property type="project" value="TreeGrafter"/>
</dbReference>
<accession>A0A9D1S4T2</accession>
<reference evidence="1" key="1">
    <citation type="submission" date="2020-10" db="EMBL/GenBank/DDBJ databases">
        <authorList>
            <person name="Gilroy R."/>
        </authorList>
    </citation>
    <scope>NUCLEOTIDE SEQUENCE</scope>
    <source>
        <strain evidence="1">ChiSxjej2B14-8506</strain>
    </source>
</reference>
<dbReference type="Gene3D" id="2.60.120.370">
    <property type="entry name" value="YhcH/YjgK/YiaL"/>
    <property type="match status" value="1"/>
</dbReference>
<comment type="caution">
    <text evidence="1">The sequence shown here is derived from an EMBL/GenBank/DDBJ whole genome shotgun (WGS) entry which is preliminary data.</text>
</comment>
<dbReference type="InterPro" id="IPR037012">
    <property type="entry name" value="NanQ/TabA/YiaL_sf"/>
</dbReference>
<dbReference type="AlphaFoldDB" id="A0A9D1S4T2"/>
<sequence length="153" mass="16935">MVKDSIQNASLYQSLSPRIARALEFARSGALEGLAPGRHDLDGDALYVMVQRNALGRWADARWEAHRRYIDIQFVISGQQIIGYCDISQLAPDKGYDAERDLEFLSDGDGAHLLMRKGDFAIFFPQDAHRPNVLAPGLDAGACVDMAVFKVLI</sequence>
<dbReference type="SUPFAM" id="SSF51197">
    <property type="entry name" value="Clavaminate synthase-like"/>
    <property type="match status" value="1"/>
</dbReference>